<gene>
    <name evidence="3" type="primary">OSJNBa0086O06.14</name>
</gene>
<feature type="compositionally biased region" description="Gly residues" evidence="1">
    <location>
        <begin position="45"/>
        <end position="54"/>
    </location>
</feature>
<accession>Q7XLZ5</accession>
<protein>
    <submittedName>
        <fullName evidence="3">OSJNBa0086O06.14 protein</fullName>
    </submittedName>
</protein>
<dbReference type="Pfam" id="PF03372">
    <property type="entry name" value="Exo_endo_phos"/>
    <property type="match status" value="1"/>
</dbReference>
<dbReference type="AlphaFoldDB" id="Q7XLZ5"/>
<proteinExistence type="predicted"/>
<evidence type="ECO:0000259" key="2">
    <source>
        <dbReference type="PROSITE" id="PS50878"/>
    </source>
</evidence>
<sequence length="1205" mass="138839">MPIFCGVCGFVGHVTKEHGDGVHPPEAIQYPDNLIAQDFRRGSWGFGGGRGRGSGRGRERNDCNNRVGSESGNPEEMEDEDMIDTASSPSKAIAKYTGGSSSAKRRLAIGELLGHETKTDQLLLMDKPHGRAEGDIIGEEERNDVDETRSLEEDPWLMIGDFNDAMWQIEHRSRVKHSERQMRDFREVLVECDLQDIGFQCVPWTYDNNQASPNNVKVRLDRAVASPVWRAMFDQANIMHLTTACSDHVPLLLEKGGNMQQRRRSKINCFEAVWERVKSFNSIEHESWDDGGLAKNLGDVRTKLAYTMENLKRWSRDKIGNIKKSIERCRRELEEMRMRGREDSEPDVHRLKIFLQELLHREEIWWKQRSRITWLKEGDRNTRYFHLKASWRARKNLIKKLRRSDDEMNGMLTKPFTDEEISDALFQIGPLKAPGPDGFPARFFQRNWGVLKRDVIEGVREFFETGEWKEGMNDTVIVMIPKTNAPVEMKDFRPVSLCNVIYKVVAKCLVNRLRPLLQEIISETQSAFVPGRMITDNALVAFECFHSIHKCTRESQDFCALKLDLSKAYDRVDWGFLDGALQKLGFGNIWRKWIMSCVTSVRYSVRLNGNMLEPFYPTRGLREGDPLNPYLFLFIADGLSNILQRRRDERQIQPLKVCRSAPGVSHLLFADDSLLFFKAEVIQATRIKEALDLYERCTGQLINPKECSLLFSALCPQERQDGIKAVLQVERTCFDDKCLGLPTPDGRMKAEQFQPIKERFEKRLTDWSERFLSLAGKEALIKSVAQALPTYTMGVFKMPERFCEEYEQLVRNFWWGHEKGEKKVHWIAWEKLTSPKLLGGLGFRDIRCFNQALLARQAWRLIESPDSLCARVLKAKYYPNGTITDTAFPSVSSPTWKGIVHGLELLKKGLIWRIGDGSKTKIWRNHWVAHGENLKILEKKTWNRVIYVRELIVTDTKTWNEPLIRHIIREEDADEILKIRIPQREEEDFPAWHYEKTGIFSVRSVYRLAWNLARKTSEQASSSSGGADGRKIWDNVWKANVQPKVRVFAWKLAQDRLATWENKKKRKIEMFGTCPICGQKEETGFHATVECTLAKALRASLREHWTLPDESLFSMTGPDWLLVLLDRLSSEKKAQLPARKHMEDIKGKGPMFQDPCQKEQTCQLNAEKEKWSCPPDGSAKLNVDAAYRTETGEASAGIIIRDCRG</sequence>
<reference evidence="4" key="2">
    <citation type="journal article" date="2008" name="Nucleic Acids Res.">
        <title>The rice annotation project database (RAP-DB): 2008 update.</title>
        <authorList>
            <consortium name="The rice annotation project (RAP)"/>
        </authorList>
    </citation>
    <scope>GENOME REANNOTATION</scope>
    <source>
        <strain evidence="4">cv. Nipponbare</strain>
    </source>
</reference>
<dbReference type="SUPFAM" id="SSF56672">
    <property type="entry name" value="DNA/RNA polymerases"/>
    <property type="match status" value="1"/>
</dbReference>
<dbReference type="Pfam" id="PF00078">
    <property type="entry name" value="RVT_1"/>
    <property type="match status" value="1"/>
</dbReference>
<dbReference type="InterPro" id="IPR000477">
    <property type="entry name" value="RT_dom"/>
</dbReference>
<evidence type="ECO:0000313" key="3">
    <source>
        <dbReference type="EMBL" id="CAE04866.2"/>
    </source>
</evidence>
<dbReference type="InterPro" id="IPR005135">
    <property type="entry name" value="Endo/exonuclease/phosphatase"/>
</dbReference>
<evidence type="ECO:0000256" key="1">
    <source>
        <dbReference type="SAM" id="MobiDB-lite"/>
    </source>
</evidence>
<dbReference type="PROSITE" id="PS50878">
    <property type="entry name" value="RT_POL"/>
    <property type="match status" value="1"/>
</dbReference>
<dbReference type="Gene3D" id="3.60.10.10">
    <property type="entry name" value="Endonuclease/exonuclease/phosphatase"/>
    <property type="match status" value="1"/>
</dbReference>
<dbReference type="EMBL" id="AL662981">
    <property type="protein sequence ID" value="CAE04866.2"/>
    <property type="molecule type" value="Genomic_DNA"/>
</dbReference>
<dbReference type="SUPFAM" id="SSF56219">
    <property type="entry name" value="DNase I-like"/>
    <property type="match status" value="1"/>
</dbReference>
<reference evidence="4" key="1">
    <citation type="journal article" date="2005" name="Nature">
        <title>The map-based sequence of the rice genome.</title>
        <authorList>
            <consortium name="International rice genome sequencing project (IRGSP)"/>
            <person name="Matsumoto T."/>
            <person name="Wu J."/>
            <person name="Kanamori H."/>
            <person name="Katayose Y."/>
            <person name="Fujisawa M."/>
            <person name="Namiki N."/>
            <person name="Mizuno H."/>
            <person name="Yamamoto K."/>
            <person name="Antonio B.A."/>
            <person name="Baba T."/>
            <person name="Sakata K."/>
            <person name="Nagamura Y."/>
            <person name="Aoki H."/>
            <person name="Arikawa K."/>
            <person name="Arita K."/>
            <person name="Bito T."/>
            <person name="Chiden Y."/>
            <person name="Fujitsuka N."/>
            <person name="Fukunaka R."/>
            <person name="Hamada M."/>
            <person name="Harada C."/>
            <person name="Hayashi A."/>
            <person name="Hijishita S."/>
            <person name="Honda M."/>
            <person name="Hosokawa S."/>
            <person name="Ichikawa Y."/>
            <person name="Idonuma A."/>
            <person name="Iijima M."/>
            <person name="Ikeda M."/>
            <person name="Ikeno M."/>
            <person name="Ito K."/>
            <person name="Ito S."/>
            <person name="Ito T."/>
            <person name="Ito Y."/>
            <person name="Ito Y."/>
            <person name="Iwabuchi A."/>
            <person name="Kamiya K."/>
            <person name="Karasawa W."/>
            <person name="Kurita K."/>
            <person name="Katagiri S."/>
            <person name="Kikuta A."/>
            <person name="Kobayashi H."/>
            <person name="Kobayashi N."/>
            <person name="Machita K."/>
            <person name="Maehara T."/>
            <person name="Masukawa M."/>
            <person name="Mizubayashi T."/>
            <person name="Mukai Y."/>
            <person name="Nagasaki H."/>
            <person name="Nagata Y."/>
            <person name="Naito S."/>
            <person name="Nakashima M."/>
            <person name="Nakama Y."/>
            <person name="Nakamichi Y."/>
            <person name="Nakamura M."/>
            <person name="Meguro A."/>
            <person name="Negishi M."/>
            <person name="Ohta I."/>
            <person name="Ohta T."/>
            <person name="Okamoto M."/>
            <person name="Ono N."/>
            <person name="Saji S."/>
            <person name="Sakaguchi M."/>
            <person name="Sakai K."/>
            <person name="Shibata M."/>
            <person name="Shimokawa T."/>
            <person name="Song J."/>
            <person name="Takazaki Y."/>
            <person name="Terasawa K."/>
            <person name="Tsugane M."/>
            <person name="Tsuji K."/>
            <person name="Ueda S."/>
            <person name="Waki K."/>
            <person name="Yamagata H."/>
            <person name="Yamamoto M."/>
            <person name="Yamamoto S."/>
            <person name="Yamane H."/>
            <person name="Yoshiki S."/>
            <person name="Yoshihara R."/>
            <person name="Yukawa K."/>
            <person name="Zhong H."/>
            <person name="Yano M."/>
            <person name="Yuan Q."/>
            <person name="Ouyang S."/>
            <person name="Liu J."/>
            <person name="Jones K.M."/>
            <person name="Gansberger K."/>
            <person name="Moffat K."/>
            <person name="Hill J."/>
            <person name="Bera J."/>
            <person name="Fadrosh D."/>
            <person name="Jin S."/>
            <person name="Johri S."/>
            <person name="Kim M."/>
            <person name="Overton L."/>
            <person name="Reardon M."/>
            <person name="Tsitrin T."/>
            <person name="Vuong H."/>
            <person name="Weaver B."/>
            <person name="Ciecko A."/>
            <person name="Tallon L."/>
            <person name="Jackson J."/>
            <person name="Pai G."/>
            <person name="Aken S.V."/>
            <person name="Utterback T."/>
            <person name="Reidmuller S."/>
            <person name="Feldblyum T."/>
            <person name="Hsiao J."/>
            <person name="Zismann V."/>
            <person name="Iobst S."/>
            <person name="de Vazeille A.R."/>
            <person name="Buell C.R."/>
            <person name="Ying K."/>
            <person name="Li Y."/>
            <person name="Lu T."/>
            <person name="Huang Y."/>
            <person name="Zhao Q."/>
            <person name="Feng Q."/>
            <person name="Zhang L."/>
            <person name="Zhu J."/>
            <person name="Weng Q."/>
            <person name="Mu J."/>
            <person name="Lu Y."/>
            <person name="Fan D."/>
            <person name="Liu Y."/>
            <person name="Guan J."/>
            <person name="Zhang Y."/>
            <person name="Yu S."/>
            <person name="Liu X."/>
            <person name="Zhang Y."/>
            <person name="Hong G."/>
            <person name="Han B."/>
            <person name="Choisne N."/>
            <person name="Demange N."/>
            <person name="Orjeda G."/>
            <person name="Samain S."/>
            <person name="Cattolico L."/>
            <person name="Pelletier E."/>
            <person name="Couloux A."/>
            <person name="Segurens B."/>
            <person name="Wincker P."/>
            <person name="D'Hont A."/>
            <person name="Scarpelli C."/>
            <person name="Weissenbach J."/>
            <person name="Salanoubat M."/>
            <person name="Quetier F."/>
            <person name="Yu Y."/>
            <person name="Kim H.R."/>
            <person name="Rambo T."/>
            <person name="Currie J."/>
            <person name="Collura K."/>
            <person name="Luo M."/>
            <person name="Yang T."/>
            <person name="Ammiraju J.S.S."/>
            <person name="Engler F."/>
            <person name="Soderlund C."/>
            <person name="Wing R.A."/>
            <person name="Palmer L.E."/>
            <person name="de la Bastide M."/>
            <person name="Spiegel L."/>
            <person name="Nascimento L."/>
            <person name="Zutavern T."/>
            <person name="O'Shaughnessy A."/>
            <person name="Dike S."/>
            <person name="Dedhia N."/>
            <person name="Preston R."/>
            <person name="Balija V."/>
            <person name="McCombie W.R."/>
            <person name="Chow T."/>
            <person name="Chen H."/>
            <person name="Chung M."/>
            <person name="Chen C."/>
            <person name="Shaw J."/>
            <person name="Wu H."/>
            <person name="Hsiao K."/>
            <person name="Chao Y."/>
            <person name="Chu M."/>
            <person name="Cheng C."/>
            <person name="Hour A."/>
            <person name="Lee P."/>
            <person name="Lin S."/>
            <person name="Lin Y."/>
            <person name="Liou J."/>
            <person name="Liu S."/>
            <person name="Hsing Y."/>
            <person name="Raghuvanshi S."/>
            <person name="Mohanty A."/>
            <person name="Bharti A.K."/>
            <person name="Gaur A."/>
            <person name="Gupta V."/>
            <person name="Kumar D."/>
            <person name="Ravi V."/>
            <person name="Vij S."/>
            <person name="Kapur A."/>
            <person name="Khurana P."/>
            <person name="Khurana P."/>
            <person name="Khurana J.P."/>
            <person name="Tyagi A.K."/>
            <person name="Gaikwad K."/>
            <person name="Singh A."/>
            <person name="Dalal V."/>
            <person name="Srivastava S."/>
            <person name="Dixit A."/>
            <person name="Pal A.K."/>
            <person name="Ghazi I.A."/>
            <person name="Yadav M."/>
            <person name="Pandit A."/>
            <person name="Bhargava A."/>
            <person name="Sureshbabu K."/>
            <person name="Batra K."/>
            <person name="Sharma T.R."/>
            <person name="Mohapatra T."/>
            <person name="Singh N.K."/>
            <person name="Messing J."/>
            <person name="Nelson A.B."/>
            <person name="Fuks G."/>
            <person name="Kavchok S."/>
            <person name="Keizer G."/>
            <person name="Linton E."/>
            <person name="Llaca V."/>
            <person name="Song R."/>
            <person name="Tanyolac B."/>
            <person name="Young S."/>
            <person name="Ho-Il K."/>
            <person name="Hahn J.H."/>
            <person name="Sangsakoo G."/>
            <person name="Vanavichit A."/>
            <person name="de Mattos Luiz.A.T."/>
            <person name="Zimmer P.D."/>
            <person name="Malone G."/>
            <person name="Dellagostin O."/>
            <person name="de Oliveira A.C."/>
            <person name="Bevan M."/>
            <person name="Bancroft I."/>
            <person name="Minx P."/>
            <person name="Cordum H."/>
            <person name="Wilson R."/>
            <person name="Cheng Z."/>
            <person name="Jin W."/>
            <person name="Jiang J."/>
            <person name="Leong S.A."/>
            <person name="Iwama H."/>
            <person name="Gojobori T."/>
            <person name="Itoh T."/>
            <person name="Niimura Y."/>
            <person name="Fujii Y."/>
            <person name="Habara T."/>
            <person name="Sakai H."/>
            <person name="Sato Y."/>
            <person name="Wilson G."/>
            <person name="Kumar K."/>
            <person name="McCouch S."/>
            <person name="Juretic N."/>
            <person name="Hoen D."/>
            <person name="Wright S."/>
            <person name="Bruskiewich R."/>
            <person name="Bureau T."/>
            <person name="Miyao A."/>
            <person name="Hirochika H."/>
            <person name="Nishikawa T."/>
            <person name="Kadowaki K."/>
            <person name="Sugiura M."/>
            <person name="Burr B."/>
            <person name="Sasaki T."/>
        </authorList>
    </citation>
    <scope>NUCLEOTIDE SEQUENCE [LARGE SCALE GENOMIC DNA]</scope>
    <source>
        <strain evidence="4">cv. Nipponbare</strain>
    </source>
</reference>
<dbReference type="PANTHER" id="PTHR33116:SF86">
    <property type="entry name" value="REVERSE TRANSCRIPTASE DOMAIN-CONTAINING PROTEIN"/>
    <property type="match status" value="1"/>
</dbReference>
<dbReference type="CDD" id="cd01650">
    <property type="entry name" value="RT_nLTR_like"/>
    <property type="match status" value="1"/>
</dbReference>
<dbReference type="InterPro" id="IPR043502">
    <property type="entry name" value="DNA/RNA_pol_sf"/>
</dbReference>
<evidence type="ECO:0000313" key="4">
    <source>
        <dbReference type="Proteomes" id="UP000000763"/>
    </source>
</evidence>
<feature type="domain" description="Reverse transcriptase" evidence="2">
    <location>
        <begin position="461"/>
        <end position="727"/>
    </location>
</feature>
<name>Q7XLZ5_ORYSJ</name>
<dbReference type="GO" id="GO:0003824">
    <property type="term" value="F:catalytic activity"/>
    <property type="evidence" value="ECO:0007669"/>
    <property type="project" value="InterPro"/>
</dbReference>
<dbReference type="InterPro" id="IPR036691">
    <property type="entry name" value="Endo/exonu/phosph_ase_sf"/>
</dbReference>
<feature type="region of interest" description="Disordered" evidence="1">
    <location>
        <begin position="45"/>
        <end position="79"/>
    </location>
</feature>
<organism evidence="3 4">
    <name type="scientific">Oryza sativa subsp. japonica</name>
    <name type="common">Rice</name>
    <dbReference type="NCBI Taxonomy" id="39947"/>
    <lineage>
        <taxon>Eukaryota</taxon>
        <taxon>Viridiplantae</taxon>
        <taxon>Streptophyta</taxon>
        <taxon>Embryophyta</taxon>
        <taxon>Tracheophyta</taxon>
        <taxon>Spermatophyta</taxon>
        <taxon>Magnoliopsida</taxon>
        <taxon>Liliopsida</taxon>
        <taxon>Poales</taxon>
        <taxon>Poaceae</taxon>
        <taxon>BOP clade</taxon>
        <taxon>Oryzoideae</taxon>
        <taxon>Oryzeae</taxon>
        <taxon>Oryzinae</taxon>
        <taxon>Oryza</taxon>
        <taxon>Oryza sativa</taxon>
    </lineage>
</organism>
<dbReference type="Proteomes" id="UP000000763">
    <property type="component" value="Chromosome 4"/>
</dbReference>
<dbReference type="Pfam" id="PF13966">
    <property type="entry name" value="zf-RVT"/>
    <property type="match status" value="1"/>
</dbReference>
<dbReference type="PANTHER" id="PTHR33116">
    <property type="entry name" value="REVERSE TRANSCRIPTASE ZINC-BINDING DOMAIN-CONTAINING PROTEIN-RELATED-RELATED"/>
    <property type="match status" value="1"/>
</dbReference>
<dbReference type="InterPro" id="IPR026960">
    <property type="entry name" value="RVT-Znf"/>
</dbReference>